<dbReference type="RefSeq" id="XP_029656469.1">
    <property type="nucleotide sequence ID" value="XM_029800609.1"/>
</dbReference>
<dbReference type="Pfam" id="PF00078">
    <property type="entry name" value="RVT_1"/>
    <property type="match status" value="1"/>
</dbReference>
<feature type="domain" description="Reverse transcriptase" evidence="1">
    <location>
        <begin position="108"/>
        <end position="338"/>
    </location>
</feature>
<gene>
    <name evidence="3" type="primary">LOC115230412</name>
</gene>
<dbReference type="PANTHER" id="PTHR48462:SF1">
    <property type="entry name" value="PROTEIN, PUTATIVE-RELATED"/>
    <property type="match status" value="1"/>
</dbReference>
<dbReference type="InterPro" id="IPR000477">
    <property type="entry name" value="RT_dom"/>
</dbReference>
<dbReference type="SUPFAM" id="SSF56672">
    <property type="entry name" value="DNA/RNA polymerases"/>
    <property type="match status" value="1"/>
</dbReference>
<accession>A0A6P7TVR7</accession>
<protein>
    <submittedName>
        <fullName evidence="3">Uncharacterized protein LOC115230412</fullName>
    </submittedName>
</protein>
<dbReference type="AlphaFoldDB" id="A0A6P7TVR7"/>
<dbReference type="Proteomes" id="UP000515154">
    <property type="component" value="Unplaced"/>
</dbReference>
<dbReference type="PROSITE" id="PS50878">
    <property type="entry name" value="RT_POL"/>
    <property type="match status" value="1"/>
</dbReference>
<dbReference type="InterPro" id="IPR043502">
    <property type="entry name" value="DNA/RNA_pol_sf"/>
</dbReference>
<keyword evidence="2" id="KW-1185">Reference proteome</keyword>
<sequence>MSHDVSAAVRLLSSSDSVRTITPDVVRILKEKHPIGKPVTFDVAQSSCFPFSVSPKQLLDALNSFRGNSSGGIDGLRPIHLRDLISANGDTGNRLLNACTNLCNLFLSGKISDHARILFFSANLTALGKKDGGIRPIAVGNVFRRLFAKVCCKSVIPSIGEQLQPIQLGVGVPGGCESSVHACRCFIHGSTRSNIPLALLKLDVTNAFNSLDRGHMLEVCQDRVPHLLPFISLSYSFPSLLIAGGSFIFSSCGVQQGDPLGPLLFALAVDAIARVNESPLNLWYLDDCTLGGPPDVLLKDLARLIPALSDIGLVINSSKSEIVNLSVEPSLFKNSFSLFCKLLPELRQTPLSDLEILGSPILTDSATRILLAKKNLIASLCEKLSVIDPHPSFYILKNYLLIPKIVYILRSSPCFYATQMLESYDSLVRRSAEKILNVHFDDIAWCQAKLPVSHGGLGLRSSMDLALPAFLSSASGSYLLVQKILEKTTESSLDSDIDSALAFWKGNFSEVPSDVSSQRDWDKILCRRSSTDLEPLLDQHRLACFRSACQPYSGSWLNVLPSPLLDTVLDRDSLRLGICNRLGLPVCRPHPCRCGDKVDAFGLHPLSCRMNAGRFPRHTEINSLIQKALERAGFPCILEPTGLVLDDAKRPDGCTLFAFESGKQLVWDVTCSDSFVKGALNATACRPGSSAEKAEFAKLSKYVDLLDRFCFWAIAVETSCVFGAKTLAHLKKLGRLCTHRSRDPREFIFLIQRISLAVLRGNCLSILRASS</sequence>
<proteinExistence type="predicted"/>
<dbReference type="PANTHER" id="PTHR48462">
    <property type="entry name" value="PROTEIN, PUTATIVE-RELATED"/>
    <property type="match status" value="1"/>
</dbReference>
<evidence type="ECO:0000313" key="3">
    <source>
        <dbReference type="RefSeq" id="XP_029656469.1"/>
    </source>
</evidence>
<organism evidence="2 3">
    <name type="scientific">Octopus sinensis</name>
    <name type="common">East Asian common octopus</name>
    <dbReference type="NCBI Taxonomy" id="2607531"/>
    <lineage>
        <taxon>Eukaryota</taxon>
        <taxon>Metazoa</taxon>
        <taxon>Spiralia</taxon>
        <taxon>Lophotrochozoa</taxon>
        <taxon>Mollusca</taxon>
        <taxon>Cephalopoda</taxon>
        <taxon>Coleoidea</taxon>
        <taxon>Octopodiformes</taxon>
        <taxon>Octopoda</taxon>
        <taxon>Incirrata</taxon>
        <taxon>Octopodidae</taxon>
        <taxon>Octopus</taxon>
    </lineage>
</organism>
<evidence type="ECO:0000259" key="1">
    <source>
        <dbReference type="PROSITE" id="PS50878"/>
    </source>
</evidence>
<dbReference type="KEGG" id="osn:115230412"/>
<name>A0A6P7TVR7_9MOLL</name>
<reference evidence="3" key="1">
    <citation type="submission" date="2025-08" db="UniProtKB">
        <authorList>
            <consortium name="RefSeq"/>
        </authorList>
    </citation>
    <scope>IDENTIFICATION</scope>
</reference>
<evidence type="ECO:0000313" key="2">
    <source>
        <dbReference type="Proteomes" id="UP000515154"/>
    </source>
</evidence>